<evidence type="ECO:0000313" key="2">
    <source>
        <dbReference type="Proteomes" id="UP000095280"/>
    </source>
</evidence>
<accession>A0A1I8IQ10</accession>
<evidence type="ECO:0000256" key="1">
    <source>
        <dbReference type="SAM" id="MobiDB-lite"/>
    </source>
</evidence>
<dbReference type="Proteomes" id="UP000095280">
    <property type="component" value="Unplaced"/>
</dbReference>
<feature type="compositionally biased region" description="Basic and acidic residues" evidence="1">
    <location>
        <begin position="1"/>
        <end position="18"/>
    </location>
</feature>
<feature type="region of interest" description="Disordered" evidence="1">
    <location>
        <begin position="1"/>
        <end position="79"/>
    </location>
</feature>
<keyword evidence="2" id="KW-1185">Reference proteome</keyword>
<feature type="compositionally biased region" description="Gly residues" evidence="1">
    <location>
        <begin position="164"/>
        <end position="176"/>
    </location>
</feature>
<organism evidence="2 3">
    <name type="scientific">Macrostomum lignano</name>
    <dbReference type="NCBI Taxonomy" id="282301"/>
    <lineage>
        <taxon>Eukaryota</taxon>
        <taxon>Metazoa</taxon>
        <taxon>Spiralia</taxon>
        <taxon>Lophotrochozoa</taxon>
        <taxon>Platyhelminthes</taxon>
        <taxon>Rhabditophora</taxon>
        <taxon>Macrostomorpha</taxon>
        <taxon>Macrostomida</taxon>
        <taxon>Macrostomidae</taxon>
        <taxon>Macrostomum</taxon>
    </lineage>
</organism>
<feature type="region of interest" description="Disordered" evidence="1">
    <location>
        <begin position="303"/>
        <end position="331"/>
    </location>
</feature>
<feature type="region of interest" description="Disordered" evidence="1">
    <location>
        <begin position="554"/>
        <end position="586"/>
    </location>
</feature>
<dbReference type="WBParaSite" id="maker-uti_cns_0014922-snap-gene-0.2-mRNA-1">
    <property type="protein sequence ID" value="maker-uti_cns_0014922-snap-gene-0.2-mRNA-1"/>
    <property type="gene ID" value="maker-uti_cns_0014922-snap-gene-0.2"/>
</dbReference>
<sequence length="1520" mass="163001">AKEDKAVAKKPAVAEKADPNGIKRSLRSRSQERSGALAARQRRAGGKEEENSVRSPASKGPISSLKGPECPILTSRFDGRSWHPPPLDAVAELAQMTFGAAEGQLHGEVFRWVGGAGGLVQKRDGMDVGSEAREGPEPGAHQLAEVGSPGVLRQAEAAQVSGGHSAGAGGVSGGRGRPAKGGERSGRERVRRELKRADHERTVVAAAKVNELRLRGKHAGGGISKNLHATRKVKGLQTDAVPDAQQSHSLVHLQEPRVTTAQPIDHASRSGAVGSSSQSMTLSETLHDLRLTGWLLSVSMANSSSKRGHKAPGEPSQGSEPPGQVGAGLIGHPKLAVNSSCQPVEERTQEDSDMRDNLTEPAKLANQLLSRAHVHPSLRAGLSQQLCRLESFLLGQRLGAGSGVDAHAKEVDALRRSDNLVPVDGKAEALQDVQQAIESSESLGLGFPSDCPVIQTVKNFASSFGAEGKPGVAEQTVLAVRVKPPGEADEPVVSRPDWHGPVGAFEINFGHVVSRMEMTNQLLDSAVLDVLLLVVEVVDRLAGRIGQVMDQADPPVGLGKGTDGVDFDRAAPPDVPPRRSSSSTWASTAERCSRAEAWFLDEVKGGWPALVRAKPLTTPCIRKSRSGSSLSRALQASGCRSDEMGSEETWRNLQFWRVASGLGVEAQTDRPGCCRDLLLAGLLSEREPQVSGALRLRTRVVSSQQLSNLAIVVKVAKDVSQETISASSSRREFFLDQLLQDDRVGRDPLTSRDTRQLRLLLSEYWWHVRFAHLMMMLAGAEPSSAAECEAVAEDHDDGLPGLAVRAAPPPAAAQPAGRSPPPEAPRPRCRCRLRRPEQKKRVSVGGPQANPALTGWAAADLKACRLAAPPARAAAMSPDRELLLCCAVLLQLLRGCPGLSTSRQFKATALCPRLSALPARAEKSKIRCGAACSSRPDCDLFHFNRTAGLCFHGNSTCEGLALWSDGPCDSYSAEQSSVHPIVGQLGLKLLYRFASHGLENVADPCQHRLRSGNATVVNASGAHFVQSPDSFLMAETPGYETVVNKGNKFSFFVRAKHPLDIDGTYAAFRHCTGTSWTSVAHDLYTHEGEIWHEVYWPADEKSYRYNSGTVYNKSSSVALVSIGVSYDTDRAVSFFFNGSSRAASLDKTNSKSDLSTANFQCLQLGGFPVSGYSIQGSISCFCLSTRVLNQSEFALLDSWCQRLLQGCPGLSTVKQFKATALCPRLSALPARAEKSKIRCGAACSSRPDCDLFHFNRSAGLCYHGNSTCEGLALWSDGACESYRQVPSSVDPIVGQLCLKLLYRFASHGLENVADPSKYRLSSGNATVNASGAHFVQSLDSFLMAETPGFETVVNEGNKFSFFVRAKHPLNIDATYAVFRQCTSNNVSHDFFAYDGKIWHQVFWPVASISRLFRSDAAFNASSNSSAASIAAGVSFNSTAASGFYFNGNARAATLNKTEEVGGLSSANFQCLHLGGFPGDSSYSVRGQHLMFWPEHSSAHAERVHAAGQLVPAGLSRLRTR</sequence>
<name>A0A1I8IQ10_9PLAT</name>
<feature type="compositionally biased region" description="Low complexity" evidence="1">
    <location>
        <begin position="313"/>
        <end position="324"/>
    </location>
</feature>
<feature type="region of interest" description="Disordered" evidence="1">
    <location>
        <begin position="156"/>
        <end position="194"/>
    </location>
</feature>
<protein>
    <submittedName>
        <fullName evidence="3">Kazal-like domain-containing protein</fullName>
    </submittedName>
</protein>
<reference evidence="3" key="1">
    <citation type="submission" date="2016-11" db="UniProtKB">
        <authorList>
            <consortium name="WormBaseParasite"/>
        </authorList>
    </citation>
    <scope>IDENTIFICATION</scope>
</reference>
<feature type="compositionally biased region" description="Pro residues" evidence="1">
    <location>
        <begin position="807"/>
        <end position="824"/>
    </location>
</feature>
<feature type="compositionally biased region" description="Basic and acidic residues" evidence="1">
    <location>
        <begin position="180"/>
        <end position="194"/>
    </location>
</feature>
<proteinExistence type="predicted"/>
<feature type="region of interest" description="Disordered" evidence="1">
    <location>
        <begin position="803"/>
        <end position="830"/>
    </location>
</feature>
<evidence type="ECO:0000313" key="3">
    <source>
        <dbReference type="WBParaSite" id="maker-uti_cns_0014922-snap-gene-0.2-mRNA-1"/>
    </source>
</evidence>